<comment type="caution">
    <text evidence="1">The sequence shown here is derived from an EMBL/GenBank/DDBJ whole genome shotgun (WGS) entry which is preliminary data.</text>
</comment>
<reference evidence="1 2" key="1">
    <citation type="journal article" date="2019" name="Philos. Trans. R. Soc. Lond., B, Biol. Sci.">
        <title>Ant behaviour and brain gene expression of defending hosts depend on the ecological success of the intruding social parasite.</title>
        <authorList>
            <person name="Kaur R."/>
            <person name="Stoldt M."/>
            <person name="Jongepier E."/>
            <person name="Feldmeyer B."/>
            <person name="Menzel F."/>
            <person name="Bornberg-Bauer E."/>
            <person name="Foitzik S."/>
        </authorList>
    </citation>
    <scope>NUCLEOTIDE SEQUENCE [LARGE SCALE GENOMIC DNA]</scope>
    <source>
        <tissue evidence="1">Whole body</tissue>
    </source>
</reference>
<evidence type="ECO:0000313" key="1">
    <source>
        <dbReference type="EMBL" id="TGZ32060.1"/>
    </source>
</evidence>
<dbReference type="EMBL" id="QBLH01003970">
    <property type="protein sequence ID" value="TGZ32060.1"/>
    <property type="molecule type" value="Genomic_DNA"/>
</dbReference>
<name>A0A4S2JAA5_9HYME</name>
<accession>A0A4S2JAA5</accession>
<proteinExistence type="predicted"/>
<evidence type="ECO:0000313" key="2">
    <source>
        <dbReference type="Proteomes" id="UP000310200"/>
    </source>
</evidence>
<dbReference type="Proteomes" id="UP000310200">
    <property type="component" value="Unassembled WGS sequence"/>
</dbReference>
<dbReference type="AlphaFoldDB" id="A0A4S2JAA5"/>
<protein>
    <submittedName>
        <fullName evidence="1">Uncharacterized protein</fullName>
    </submittedName>
</protein>
<keyword evidence="2" id="KW-1185">Reference proteome</keyword>
<sequence>MQLENSADELQGSRPFAFQLLGTMPSEKTISSVRSYCYKNLVEFVKQEFALKAGPEKRSAFIGITGTAVDYRLTQFSGASQDLALFTSLSARYVFFDRNVGKEPVSYTHLDVYKRQDTDKQGILRYLSKVRFLGTRSSACRQLHLATIVEIVPYRDRETHRPALISQLIIESESVGALAAEETTPRAFDLALPFLSI</sequence>
<organism evidence="1 2">
    <name type="scientific">Temnothorax longispinosus</name>
    <dbReference type="NCBI Taxonomy" id="300112"/>
    <lineage>
        <taxon>Eukaryota</taxon>
        <taxon>Metazoa</taxon>
        <taxon>Ecdysozoa</taxon>
        <taxon>Arthropoda</taxon>
        <taxon>Hexapoda</taxon>
        <taxon>Insecta</taxon>
        <taxon>Pterygota</taxon>
        <taxon>Neoptera</taxon>
        <taxon>Endopterygota</taxon>
        <taxon>Hymenoptera</taxon>
        <taxon>Apocrita</taxon>
        <taxon>Aculeata</taxon>
        <taxon>Formicoidea</taxon>
        <taxon>Formicidae</taxon>
        <taxon>Myrmicinae</taxon>
        <taxon>Temnothorax</taxon>
    </lineage>
</organism>
<gene>
    <name evidence="1" type="ORF">DBV15_03794</name>
</gene>